<feature type="compositionally biased region" description="Polar residues" evidence="1">
    <location>
        <begin position="138"/>
        <end position="148"/>
    </location>
</feature>
<dbReference type="PANTHER" id="PTHR33710">
    <property type="entry name" value="BNAC02G09200D PROTEIN"/>
    <property type="match status" value="1"/>
</dbReference>
<dbReference type="InterPro" id="IPR005135">
    <property type="entry name" value="Endo/exonuclease/phosphatase"/>
</dbReference>
<dbReference type="Proteomes" id="UP000323000">
    <property type="component" value="Chromosome 1"/>
</dbReference>
<dbReference type="Gene3D" id="3.60.10.10">
    <property type="entry name" value="Endonuclease/exonuclease/phosphatase"/>
    <property type="match status" value="1"/>
</dbReference>
<dbReference type="GO" id="GO:0003824">
    <property type="term" value="F:catalytic activity"/>
    <property type="evidence" value="ECO:0007669"/>
    <property type="project" value="InterPro"/>
</dbReference>
<feature type="domain" description="Endonuclease/exonuclease/phosphatase" evidence="2">
    <location>
        <begin position="217"/>
        <end position="354"/>
    </location>
</feature>
<comment type="caution">
    <text evidence="3">The sequence shown here is derived from an EMBL/GenBank/DDBJ whole genome shotgun (WGS) entry which is preliminary data.</text>
</comment>
<protein>
    <recommendedName>
        <fullName evidence="2">Endonuclease/exonuclease/phosphatase domain-containing protein</fullName>
    </recommendedName>
</protein>
<feature type="region of interest" description="Disordered" evidence="1">
    <location>
        <begin position="138"/>
        <end position="168"/>
    </location>
</feature>
<evidence type="ECO:0000256" key="1">
    <source>
        <dbReference type="SAM" id="MobiDB-lite"/>
    </source>
</evidence>
<evidence type="ECO:0000259" key="2">
    <source>
        <dbReference type="Pfam" id="PF03372"/>
    </source>
</evidence>
<dbReference type="Pfam" id="PF03372">
    <property type="entry name" value="Exo_endo_phos"/>
    <property type="match status" value="1"/>
</dbReference>
<dbReference type="AlphaFoldDB" id="A0A5C7IX59"/>
<accession>A0A5C7IX59</accession>
<name>A0A5C7IX59_9ROSI</name>
<proteinExistence type="predicted"/>
<evidence type="ECO:0000313" key="3">
    <source>
        <dbReference type="EMBL" id="TXG73106.1"/>
    </source>
</evidence>
<gene>
    <name evidence="3" type="ORF">EZV62_001685</name>
</gene>
<keyword evidence="4" id="KW-1185">Reference proteome</keyword>
<dbReference type="InterPro" id="IPR036691">
    <property type="entry name" value="Endo/exonu/phosph_ase_sf"/>
</dbReference>
<dbReference type="PANTHER" id="PTHR33710:SF71">
    <property type="entry name" value="ENDONUCLEASE_EXONUCLEASE_PHOSPHATASE DOMAIN-CONTAINING PROTEIN"/>
    <property type="match status" value="1"/>
</dbReference>
<reference evidence="4" key="1">
    <citation type="journal article" date="2019" name="Gigascience">
        <title>De novo genome assembly of the endangered Acer yangbiense, a plant species with extremely small populations endemic to Yunnan Province, China.</title>
        <authorList>
            <person name="Yang J."/>
            <person name="Wariss H.M."/>
            <person name="Tao L."/>
            <person name="Zhang R."/>
            <person name="Yun Q."/>
            <person name="Hollingsworth P."/>
            <person name="Dao Z."/>
            <person name="Luo G."/>
            <person name="Guo H."/>
            <person name="Ma Y."/>
            <person name="Sun W."/>
        </authorList>
    </citation>
    <scope>NUCLEOTIDE SEQUENCE [LARGE SCALE GENOMIC DNA]</scope>
    <source>
        <strain evidence="4">cv. Malutang</strain>
    </source>
</reference>
<evidence type="ECO:0000313" key="4">
    <source>
        <dbReference type="Proteomes" id="UP000323000"/>
    </source>
</evidence>
<dbReference type="SUPFAM" id="SSF56219">
    <property type="entry name" value="DNase I-like"/>
    <property type="match status" value="1"/>
</dbReference>
<sequence>MFHFNKQEDRNRVWQRGPWHFGKSLIALAFPQGSGNISHLDFNKADFWIQIHEIPILCMNRRTAKWMVEQIGEVVEIPADSREYWGKFMRLKITGIFRVGHGIMECLDVEARKLALEGAPTKFGSWLKASIGEKQNSRYNTQSYGSSSEKMRSNEGSKEGEGDGSISVKPGSLASLKGASGSEVAAPTRKVTGTLVLEGGSGTKADEMCVDGPDSLGNSGGLLLLWKDTVDITILFFSSGHIDARVGMLDGFLWHFSGFYGDPIANNRKYSWSLLRRLRDTDNLPWVYGGDFNELLSLNDKVGGSDKNVLVDECNLYDLGFSGPKLTWNNKRDGKHNIQERLDRFLANSGWRDHFKDAQFSHLHLNSFVYDVWMLPENMVLDKELVWEVG</sequence>
<feature type="compositionally biased region" description="Basic and acidic residues" evidence="1">
    <location>
        <begin position="149"/>
        <end position="161"/>
    </location>
</feature>
<organism evidence="3 4">
    <name type="scientific">Acer yangbiense</name>
    <dbReference type="NCBI Taxonomy" id="1000413"/>
    <lineage>
        <taxon>Eukaryota</taxon>
        <taxon>Viridiplantae</taxon>
        <taxon>Streptophyta</taxon>
        <taxon>Embryophyta</taxon>
        <taxon>Tracheophyta</taxon>
        <taxon>Spermatophyta</taxon>
        <taxon>Magnoliopsida</taxon>
        <taxon>eudicotyledons</taxon>
        <taxon>Gunneridae</taxon>
        <taxon>Pentapetalae</taxon>
        <taxon>rosids</taxon>
        <taxon>malvids</taxon>
        <taxon>Sapindales</taxon>
        <taxon>Sapindaceae</taxon>
        <taxon>Hippocastanoideae</taxon>
        <taxon>Acereae</taxon>
        <taxon>Acer</taxon>
    </lineage>
</organism>
<dbReference type="EMBL" id="VAHF01000001">
    <property type="protein sequence ID" value="TXG73106.1"/>
    <property type="molecule type" value="Genomic_DNA"/>
</dbReference>
<dbReference type="OrthoDB" id="1227454at2759"/>